<dbReference type="GeneID" id="102808147"/>
<feature type="transmembrane region" description="Helical" evidence="1">
    <location>
        <begin position="847"/>
        <end position="866"/>
    </location>
</feature>
<gene>
    <name evidence="3" type="primary">LOC102808147</name>
</gene>
<proteinExistence type="predicted"/>
<accession>A0ABM0MGM0</accession>
<keyword evidence="1" id="KW-1133">Transmembrane helix</keyword>
<dbReference type="InterPro" id="IPR001611">
    <property type="entry name" value="Leu-rich_rpt"/>
</dbReference>
<dbReference type="SUPFAM" id="SSF52058">
    <property type="entry name" value="L domain-like"/>
    <property type="match status" value="1"/>
</dbReference>
<dbReference type="InterPro" id="IPR052941">
    <property type="entry name" value="StomDev_PlantInt_Reg"/>
</dbReference>
<protein>
    <submittedName>
        <fullName evidence="3">Uncharacterized protein LOC102808147</fullName>
    </submittedName>
</protein>
<feature type="transmembrane region" description="Helical" evidence="1">
    <location>
        <begin position="653"/>
        <end position="673"/>
    </location>
</feature>
<organism evidence="2 3">
    <name type="scientific">Saccoglossus kowalevskii</name>
    <name type="common">Acorn worm</name>
    <dbReference type="NCBI Taxonomy" id="10224"/>
    <lineage>
        <taxon>Eukaryota</taxon>
        <taxon>Metazoa</taxon>
        <taxon>Hemichordata</taxon>
        <taxon>Enteropneusta</taxon>
        <taxon>Harrimaniidae</taxon>
        <taxon>Saccoglossus</taxon>
    </lineage>
</organism>
<dbReference type="PANTHER" id="PTHR48004">
    <property type="entry name" value="OS01G0149700 PROTEIN"/>
    <property type="match status" value="1"/>
</dbReference>
<feature type="transmembrane region" description="Helical" evidence="1">
    <location>
        <begin position="713"/>
        <end position="741"/>
    </location>
</feature>
<feature type="transmembrane region" description="Helical" evidence="1">
    <location>
        <begin position="900"/>
        <end position="928"/>
    </location>
</feature>
<sequence length="1107" mass="125729">MKYVLSVTCLIRHQPRGGVYGWQFGAQSTYSEENDHLTDYSSELNPSTCAATWNSKESQLFGRYNNSQRRIEKMVLEEIYNKTEGDYWYRNKYWMNDTVDQCCWEGVVCNTEGLVTKLLLQVNNMTGDVPDVSRFQLLDRLDLNRNNLKGSLADILNPNMTYLQNITLSFNDFSGTLDDVLIQNMPLHFVQLSMNTQINGTLPRGLCDKVNLTVLSVGETNISGSIPGCLGYNTPRLRFVDFEYTRMRSRFPESLTYLQELQSMHISEMGLYGDFPSTFGYNYSIVVDFVAANNELTGEIPEGIKYMTGLERLDISYNNLSGCLPTELVELPLLTRVVVKGNSFTSLPPGASFTGGNLHLLDLSENPYLRVDFSVVMHLIQNSTALNWLNISHTGIHGPLDRKLYNFEYLNCIDLSHNYITGRIPDTRVDMPFLTIFDLSFNRLTGSVPGTYVILSTLRFLDVHGNNKMRSFSPRVHHDDGLFVFDMDQMMTIPNKNYSCPSVRMKKRNYGVCNVILDPVYYFYDHCTCNEHFYGNAGYCEPCLPHGTCKGKQVNATMEWKTNFWPAPSLENVTTIEECITTQTESPACNSNGNCTCWLGVDAATGRHVTKCDSSCVCQENHKGRLCLECKNSSFYLNGHSCRPCYDGQNKTYKALIVITSVTVFLVLLAWFLRWRYGRQRFEHVLLTTALQIAALAANLILCAVGRAPFWGFQLTLIVVVGNLSGIAGNAQGILNGFVFYIQLLEAILRTYPVAPFEVYKALIFVKESFNFQFQSMACLIPLMFKPPFHLLMTISVPVMCIAAIGVLIAIGAGWNYYRIRRFIADPANAQLLQPNAGLDWRPFENFCYKCGGVAIFLLNVMYFPIVKQSLMALTICDVDKATGKLYMHNYPTIPCEGVLWIEIFLTSICALVIYGIIMPVCFGVLLAKYMPTRRRIQLSNIQTPEMLRRLENIQSFLGKFFRPYKDMFEYVEIGYLFRKLCLAILLSCIPRGTVMQPFAVAAVFAIALQLQLRYRPYQGDLENRLEEFALWILLFTSSCAGFLYLASVDLYNIPFAEFVIFSFVALNLLVFFAYVIALIARLCKFCERERPQAEVVDIQHEQPGPP</sequence>
<dbReference type="Pfam" id="PF00560">
    <property type="entry name" value="LRR_1"/>
    <property type="match status" value="1"/>
</dbReference>
<feature type="transmembrane region" description="Helical" evidence="1">
    <location>
        <begin position="1059"/>
        <end position="1081"/>
    </location>
</feature>
<keyword evidence="1" id="KW-0472">Membrane</keyword>
<feature type="transmembrane region" description="Helical" evidence="1">
    <location>
        <begin position="1029"/>
        <end position="1047"/>
    </location>
</feature>
<feature type="transmembrane region" description="Helical" evidence="1">
    <location>
        <begin position="685"/>
        <end position="707"/>
    </location>
</feature>
<dbReference type="InterPro" id="IPR032675">
    <property type="entry name" value="LRR_dom_sf"/>
</dbReference>
<evidence type="ECO:0000313" key="2">
    <source>
        <dbReference type="Proteomes" id="UP000694865"/>
    </source>
</evidence>
<dbReference type="RefSeq" id="XP_006819161.1">
    <property type="nucleotide sequence ID" value="XM_006819098.1"/>
</dbReference>
<reference evidence="3" key="1">
    <citation type="submission" date="2025-08" db="UniProtKB">
        <authorList>
            <consortium name="RefSeq"/>
        </authorList>
    </citation>
    <scope>IDENTIFICATION</scope>
    <source>
        <tissue evidence="3">Testes</tissue>
    </source>
</reference>
<dbReference type="Proteomes" id="UP000694865">
    <property type="component" value="Unplaced"/>
</dbReference>
<dbReference type="PANTHER" id="PTHR48004:SF59">
    <property type="entry name" value="LEUCINE-RICH REPEAT-CONTAINING N-TERMINAL PLANT-TYPE DOMAIN-CONTAINING PROTEIN"/>
    <property type="match status" value="1"/>
</dbReference>
<feature type="transmembrane region" description="Helical" evidence="1">
    <location>
        <begin position="791"/>
        <end position="815"/>
    </location>
</feature>
<keyword evidence="1" id="KW-0812">Transmembrane</keyword>
<keyword evidence="2" id="KW-1185">Reference proteome</keyword>
<name>A0ABM0MGM0_SACKO</name>
<evidence type="ECO:0000313" key="3">
    <source>
        <dbReference type="RefSeq" id="XP_006819161.1"/>
    </source>
</evidence>
<evidence type="ECO:0000256" key="1">
    <source>
        <dbReference type="SAM" id="Phobius"/>
    </source>
</evidence>
<dbReference type="Gene3D" id="3.80.10.10">
    <property type="entry name" value="Ribonuclease Inhibitor"/>
    <property type="match status" value="2"/>
</dbReference>